<evidence type="ECO:0000256" key="1">
    <source>
        <dbReference type="ARBA" id="ARBA00004651"/>
    </source>
</evidence>
<feature type="transmembrane region" description="Helical" evidence="10">
    <location>
        <begin position="524"/>
        <end position="546"/>
    </location>
</feature>
<feature type="compositionally biased region" description="Acidic residues" evidence="9">
    <location>
        <begin position="62"/>
        <end position="71"/>
    </location>
</feature>
<feature type="transmembrane region" description="Helical" evidence="10">
    <location>
        <begin position="305"/>
        <end position="325"/>
    </location>
</feature>
<keyword evidence="7 10" id="KW-0472">Membrane</keyword>
<keyword evidence="13" id="KW-1185">Reference proteome</keyword>
<gene>
    <name evidence="12" type="ORF">C461_02156</name>
</gene>
<dbReference type="EMBL" id="AOJI01000013">
    <property type="protein sequence ID" value="EMA69692.1"/>
    <property type="molecule type" value="Genomic_DNA"/>
</dbReference>
<dbReference type="PATRIC" id="fig|1230454.4.peg.445"/>
<feature type="transmembrane region" description="Helical" evidence="10">
    <location>
        <begin position="378"/>
        <end position="402"/>
    </location>
</feature>
<evidence type="ECO:0000256" key="3">
    <source>
        <dbReference type="ARBA" id="ARBA00022449"/>
    </source>
</evidence>
<feature type="transmembrane region" description="Helical" evidence="10">
    <location>
        <begin position="181"/>
        <end position="201"/>
    </location>
</feature>
<feature type="domain" description="Na+/H+ antiporter NhaC-like C-terminal" evidence="11">
    <location>
        <begin position="254"/>
        <end position="532"/>
    </location>
</feature>
<dbReference type="InterPro" id="IPR018461">
    <property type="entry name" value="Na/H_Antiport_NhaC-like_C"/>
</dbReference>
<keyword evidence="4" id="KW-1003">Cell membrane</keyword>
<sequence length="562" mass="57780">MTDPSDGDPTRQTGEESPGDEPPDAKRPGADPTGGGSPGDDGPATPVEGPALPDGGSQTAADDFDDGSGDDSDPKINFYGGKWASTIPIAFFIFWAIIQSGVLGIGDTNGLVVGALIGTILGMFFVRGDWKAYADTIFEGMTQRVAATAIVAWLWAGMFAETLQVGGFVEGLIYAADALNVGAATFPAAAFVLCGLLATGIGTGYGATVAFVTLFFPAGVLIGANPVLLFAAILSGAVFGDNLAPVSDTTIVSAVTQDADIGGVVASRFKYAIMAAVPAFAAYLIMGSVLSGASLEGSAALRESATAIGLVHLISMGVVIATAVAGRHIVEAISWGLIVAVVFNLGFGLSSVADVLVFTTTEATPAAALPFVQVGETAGVGGSLYSGAIGFFPLIVLTLLIVSMAQIMIRGGGFEAIQDFLLESVATNVRRAELTMVLGTATINGMITINTAAEIAIAPYIARIGEKFNINGYRRANILDANTSALGYIFPWAGGVLVGYQVMVGPDGLGAEYGPEMVVNPIDVVPYVFHGWFLVIVFLIAAITGFGREYIPDRTSEEVSRA</sequence>
<reference evidence="12 13" key="1">
    <citation type="journal article" date="2014" name="PLoS Genet.">
        <title>Phylogenetically driven sequencing of extremely halophilic archaea reveals strategies for static and dynamic osmo-response.</title>
        <authorList>
            <person name="Becker E.A."/>
            <person name="Seitzer P.M."/>
            <person name="Tritt A."/>
            <person name="Larsen D."/>
            <person name="Krusor M."/>
            <person name="Yao A.I."/>
            <person name="Wu D."/>
            <person name="Madern D."/>
            <person name="Eisen J.A."/>
            <person name="Darling A.E."/>
            <person name="Facciotti M.T."/>
        </authorList>
    </citation>
    <scope>NUCLEOTIDE SEQUENCE [LARGE SCALE GENOMIC DNA]</scope>
    <source>
        <strain evidence="12 13">JCM 13560</strain>
    </source>
</reference>
<evidence type="ECO:0000256" key="5">
    <source>
        <dbReference type="ARBA" id="ARBA00022692"/>
    </source>
</evidence>
<organism evidence="12 13">
    <name type="scientific">Halorubrum aidingense JCM 13560</name>
    <dbReference type="NCBI Taxonomy" id="1230454"/>
    <lineage>
        <taxon>Archaea</taxon>
        <taxon>Methanobacteriati</taxon>
        <taxon>Methanobacteriota</taxon>
        <taxon>Stenosarchaea group</taxon>
        <taxon>Halobacteria</taxon>
        <taxon>Halobacteriales</taxon>
        <taxon>Haloferacaceae</taxon>
        <taxon>Halorubrum</taxon>
    </lineage>
</organism>
<feature type="transmembrane region" description="Helical" evidence="10">
    <location>
        <begin position="110"/>
        <end position="126"/>
    </location>
</feature>
<proteinExistence type="inferred from homology"/>
<evidence type="ECO:0000256" key="7">
    <source>
        <dbReference type="ARBA" id="ARBA00023136"/>
    </source>
</evidence>
<dbReference type="InterPro" id="IPR052180">
    <property type="entry name" value="NhaC_Na-H+_Antiporter"/>
</dbReference>
<protein>
    <submittedName>
        <fullName evidence="12">Na+/H+ antiporter NhaC</fullName>
    </submittedName>
</protein>
<evidence type="ECO:0000256" key="6">
    <source>
        <dbReference type="ARBA" id="ARBA00022989"/>
    </source>
</evidence>
<dbReference type="GO" id="GO:0005886">
    <property type="term" value="C:plasma membrane"/>
    <property type="evidence" value="ECO:0007669"/>
    <property type="project" value="UniProtKB-SubCell"/>
</dbReference>
<evidence type="ECO:0000256" key="10">
    <source>
        <dbReference type="SAM" id="Phobius"/>
    </source>
</evidence>
<dbReference type="AlphaFoldDB" id="M0PI16"/>
<dbReference type="PANTHER" id="PTHR33451">
    <property type="entry name" value="MALATE-2H(+)/NA(+)-LACTATE ANTIPORTER"/>
    <property type="match status" value="1"/>
</dbReference>
<keyword evidence="2" id="KW-0813">Transport</keyword>
<accession>M0PI16</accession>
<evidence type="ECO:0000256" key="4">
    <source>
        <dbReference type="ARBA" id="ARBA00022475"/>
    </source>
</evidence>
<evidence type="ECO:0000313" key="12">
    <source>
        <dbReference type="EMBL" id="EMA69692.1"/>
    </source>
</evidence>
<evidence type="ECO:0000259" key="11">
    <source>
        <dbReference type="Pfam" id="PF03553"/>
    </source>
</evidence>
<evidence type="ECO:0000256" key="8">
    <source>
        <dbReference type="ARBA" id="ARBA00038435"/>
    </source>
</evidence>
<feature type="transmembrane region" description="Helical" evidence="10">
    <location>
        <begin position="485"/>
        <end position="504"/>
    </location>
</feature>
<comment type="similarity">
    <text evidence="8">Belongs to the NhaC Na(+)/H(+) (TC 2.A.35) antiporter family.</text>
</comment>
<feature type="transmembrane region" description="Helical" evidence="10">
    <location>
        <begin position="207"/>
        <end position="234"/>
    </location>
</feature>
<evidence type="ECO:0000313" key="13">
    <source>
        <dbReference type="Proteomes" id="UP000011575"/>
    </source>
</evidence>
<name>M0PI16_9EURY</name>
<feature type="transmembrane region" description="Helical" evidence="10">
    <location>
        <begin position="271"/>
        <end position="293"/>
    </location>
</feature>
<feature type="region of interest" description="Disordered" evidence="9">
    <location>
        <begin position="1"/>
        <end position="72"/>
    </location>
</feature>
<comment type="caution">
    <text evidence="12">The sequence shown here is derived from an EMBL/GenBank/DDBJ whole genome shotgun (WGS) entry which is preliminary data.</text>
</comment>
<feature type="transmembrane region" description="Helical" evidence="10">
    <location>
        <begin position="337"/>
        <end position="358"/>
    </location>
</feature>
<keyword evidence="3" id="KW-0050">Antiport</keyword>
<feature type="transmembrane region" description="Helical" evidence="10">
    <location>
        <begin position="146"/>
        <end position="169"/>
    </location>
</feature>
<dbReference type="Pfam" id="PF03553">
    <property type="entry name" value="Na_H_antiporter"/>
    <property type="match status" value="1"/>
</dbReference>
<evidence type="ECO:0000256" key="2">
    <source>
        <dbReference type="ARBA" id="ARBA00022448"/>
    </source>
</evidence>
<dbReference type="RefSeq" id="WP_007998234.1">
    <property type="nucleotide sequence ID" value="NZ_AOJI01000013.1"/>
</dbReference>
<dbReference type="OrthoDB" id="200039at2157"/>
<dbReference type="PANTHER" id="PTHR33451:SF3">
    <property type="entry name" value="MALATE-2H(+)_NA(+)-LACTATE ANTIPORTER"/>
    <property type="match status" value="1"/>
</dbReference>
<comment type="subcellular location">
    <subcellularLocation>
        <location evidence="1">Cell membrane</location>
        <topology evidence="1">Multi-pass membrane protein</topology>
    </subcellularLocation>
</comment>
<keyword evidence="6 10" id="KW-1133">Transmembrane helix</keyword>
<evidence type="ECO:0000256" key="9">
    <source>
        <dbReference type="SAM" id="MobiDB-lite"/>
    </source>
</evidence>
<keyword evidence="5 10" id="KW-0812">Transmembrane</keyword>
<dbReference type="Proteomes" id="UP000011575">
    <property type="component" value="Unassembled WGS sequence"/>
</dbReference>
<dbReference type="STRING" id="1230454.C461_02156"/>
<feature type="transmembrane region" description="Helical" evidence="10">
    <location>
        <begin position="83"/>
        <end position="103"/>
    </location>
</feature>
<dbReference type="GO" id="GO:0015297">
    <property type="term" value="F:antiporter activity"/>
    <property type="evidence" value="ECO:0007669"/>
    <property type="project" value="UniProtKB-KW"/>
</dbReference>